<organism evidence="3 4">
    <name type="scientific">Chiloscyllium punctatum</name>
    <name type="common">Brownbanded bambooshark</name>
    <name type="synonym">Hemiscyllium punctatum</name>
    <dbReference type="NCBI Taxonomy" id="137246"/>
    <lineage>
        <taxon>Eukaryota</taxon>
        <taxon>Metazoa</taxon>
        <taxon>Chordata</taxon>
        <taxon>Craniata</taxon>
        <taxon>Vertebrata</taxon>
        <taxon>Chondrichthyes</taxon>
        <taxon>Elasmobranchii</taxon>
        <taxon>Galeomorphii</taxon>
        <taxon>Galeoidea</taxon>
        <taxon>Orectolobiformes</taxon>
        <taxon>Hemiscylliidae</taxon>
        <taxon>Chiloscyllium</taxon>
    </lineage>
</organism>
<dbReference type="CDD" id="cd00063">
    <property type="entry name" value="FN3"/>
    <property type="match status" value="1"/>
</dbReference>
<dbReference type="Gene3D" id="2.60.40.10">
    <property type="entry name" value="Immunoglobulins"/>
    <property type="match status" value="2"/>
</dbReference>
<evidence type="ECO:0000259" key="2">
    <source>
        <dbReference type="PROSITE" id="PS50853"/>
    </source>
</evidence>
<accession>A0A401TJV1</accession>
<dbReference type="InterPro" id="IPR003961">
    <property type="entry name" value="FN3_dom"/>
</dbReference>
<dbReference type="PANTHER" id="PTHR44170">
    <property type="entry name" value="PROTEIN SIDEKICK"/>
    <property type="match status" value="1"/>
</dbReference>
<dbReference type="GO" id="GO:0030424">
    <property type="term" value="C:axon"/>
    <property type="evidence" value="ECO:0007669"/>
    <property type="project" value="TreeGrafter"/>
</dbReference>
<reference evidence="3 4" key="1">
    <citation type="journal article" date="2018" name="Nat. Ecol. Evol.">
        <title>Shark genomes provide insights into elasmobranch evolution and the origin of vertebrates.</title>
        <authorList>
            <person name="Hara Y"/>
            <person name="Yamaguchi K"/>
            <person name="Onimaru K"/>
            <person name="Kadota M"/>
            <person name="Koyanagi M"/>
            <person name="Keeley SD"/>
            <person name="Tatsumi K"/>
            <person name="Tanaka K"/>
            <person name="Motone F"/>
            <person name="Kageyama Y"/>
            <person name="Nozu R"/>
            <person name="Adachi N"/>
            <person name="Nishimura O"/>
            <person name="Nakagawa R"/>
            <person name="Tanegashima C"/>
            <person name="Kiyatake I"/>
            <person name="Matsumoto R"/>
            <person name="Murakumo K"/>
            <person name="Nishida K"/>
            <person name="Terakita A"/>
            <person name="Kuratani S"/>
            <person name="Sato K"/>
            <person name="Hyodo S Kuraku.S."/>
        </authorList>
    </citation>
    <scope>NUCLEOTIDE SEQUENCE [LARGE SCALE GENOMIC DNA]</scope>
</reference>
<dbReference type="Proteomes" id="UP000287033">
    <property type="component" value="Unassembled WGS sequence"/>
</dbReference>
<protein>
    <recommendedName>
        <fullName evidence="2">Fibronectin type-III domain-containing protein</fullName>
    </recommendedName>
</protein>
<dbReference type="AlphaFoldDB" id="A0A401TJV1"/>
<dbReference type="EMBL" id="BEZZ01093768">
    <property type="protein sequence ID" value="GCC42896.1"/>
    <property type="molecule type" value="Genomic_DNA"/>
</dbReference>
<dbReference type="PROSITE" id="PS50853">
    <property type="entry name" value="FN3"/>
    <property type="match status" value="1"/>
</dbReference>
<name>A0A401TJV1_CHIPU</name>
<evidence type="ECO:0000313" key="4">
    <source>
        <dbReference type="Proteomes" id="UP000287033"/>
    </source>
</evidence>
<feature type="domain" description="Fibronectin type-III" evidence="2">
    <location>
        <begin position="1"/>
        <end position="74"/>
    </location>
</feature>
<dbReference type="SUPFAM" id="SSF49265">
    <property type="entry name" value="Fibronectin type III"/>
    <property type="match status" value="1"/>
</dbReference>
<dbReference type="InterPro" id="IPR013783">
    <property type="entry name" value="Ig-like_fold"/>
</dbReference>
<dbReference type="PANTHER" id="PTHR44170:SF15">
    <property type="entry name" value="NEURONAL CELL ADHESION MOLECULE"/>
    <property type="match status" value="1"/>
</dbReference>
<dbReference type="GO" id="GO:0007411">
    <property type="term" value="P:axon guidance"/>
    <property type="evidence" value="ECO:0007669"/>
    <property type="project" value="TreeGrafter"/>
</dbReference>
<evidence type="ECO:0000313" key="3">
    <source>
        <dbReference type="EMBL" id="GCC42896.1"/>
    </source>
</evidence>
<dbReference type="OrthoDB" id="6244967at2759"/>
<keyword evidence="1" id="KW-1015">Disulfide bond</keyword>
<dbReference type="GO" id="GO:0007420">
    <property type="term" value="P:brain development"/>
    <property type="evidence" value="ECO:0007669"/>
    <property type="project" value="TreeGrafter"/>
</dbReference>
<dbReference type="InterPro" id="IPR036116">
    <property type="entry name" value="FN3_sf"/>
</dbReference>
<gene>
    <name evidence="3" type="ORF">chiPu_0027052</name>
</gene>
<keyword evidence="4" id="KW-1185">Reference proteome</keyword>
<dbReference type="STRING" id="137246.A0A401TJV1"/>
<dbReference type="GO" id="GO:0005886">
    <property type="term" value="C:plasma membrane"/>
    <property type="evidence" value="ECO:0007669"/>
    <property type="project" value="TreeGrafter"/>
</dbReference>
<comment type="caution">
    <text evidence="3">The sequence shown here is derived from an EMBL/GenBank/DDBJ whole genome shotgun (WGS) entry which is preliminary data.</text>
</comment>
<sequence>ELSELDWNGPELEYIVKWRQLTEGREWKELVVETSPYTVNNTPTFTPYQIQVQASNQFGVGPKPRTIIGYSGEDYPLVNPDRVAVLNESSSSVRVTWSPVPADSLRGHLRGYNVGVSSVHRARRPLAGYRARPRDP</sequence>
<feature type="non-terminal residue" evidence="3">
    <location>
        <position position="1"/>
    </location>
</feature>
<proteinExistence type="predicted"/>
<dbReference type="GO" id="GO:0098632">
    <property type="term" value="F:cell-cell adhesion mediator activity"/>
    <property type="evidence" value="ECO:0007669"/>
    <property type="project" value="TreeGrafter"/>
</dbReference>
<evidence type="ECO:0000256" key="1">
    <source>
        <dbReference type="ARBA" id="ARBA00023157"/>
    </source>
</evidence>